<keyword evidence="2" id="KW-0472">Membrane</keyword>
<organism evidence="3 4">
    <name type="scientific">candidate division WWE3 bacterium</name>
    <dbReference type="NCBI Taxonomy" id="2053526"/>
    <lineage>
        <taxon>Bacteria</taxon>
        <taxon>Katanobacteria</taxon>
    </lineage>
</organism>
<dbReference type="AlphaFoldDB" id="A0A928TX86"/>
<protein>
    <submittedName>
        <fullName evidence="3">Uncharacterized protein</fullName>
    </submittedName>
</protein>
<accession>A0A928TX86</accession>
<feature type="compositionally biased region" description="Basic and acidic residues" evidence="1">
    <location>
        <begin position="357"/>
        <end position="375"/>
    </location>
</feature>
<feature type="region of interest" description="Disordered" evidence="1">
    <location>
        <begin position="357"/>
        <end position="395"/>
    </location>
</feature>
<comment type="caution">
    <text evidence="3">The sequence shown here is derived from an EMBL/GenBank/DDBJ whole genome shotgun (WGS) entry which is preliminary data.</text>
</comment>
<keyword evidence="2" id="KW-1133">Transmembrane helix</keyword>
<keyword evidence="2" id="KW-0812">Transmembrane</keyword>
<feature type="region of interest" description="Disordered" evidence="1">
    <location>
        <begin position="163"/>
        <end position="206"/>
    </location>
</feature>
<sequence>MSKDVDAAKGAGEDIAALAEEGPEAFLSSPPPLKASGQNPASMFVPEDEDDEPRLGAIIAKAPEQEIEERSAEESPAIIAVATASESEDEDEDDEPRLGAIIAKAPEQEEMNEVAQANEGASDEPNRAAVTIIASAMEALEKPSQPSLDIPVVEGSLILGGKAAGNPQPVLRSAENGSDAPDIEISPATNGEGEAPNTSGHKPMSRIGEEASIPLSRAGDRPSLSDSALGGMIEEWIGGNVTVDGLREVFREQFPLPAGLFRLLIRLDEIALSHDEARSEKAAWCRGGVFAELIARGHLEDIGEPYNVRDQQWFVNHGAQTFLHGETDPARQRCIHAALELFHARLTQHTGMDRELADAARGEADRAEKDGKAETPPDPETPNPTQKAPAPAMRRSRVRSFDRNLTAIAAGSVMLAASVVLIALGPMGFGSRHVPPQPKGTVAMPASVPVKTPAQTTLAASTTPSPMSECVTIEPDEGVVADCVKGTRTDLGEGRMKLCGCTLY</sequence>
<feature type="region of interest" description="Disordered" evidence="1">
    <location>
        <begin position="1"/>
        <end position="49"/>
    </location>
</feature>
<evidence type="ECO:0000313" key="3">
    <source>
        <dbReference type="EMBL" id="MBE7525433.1"/>
    </source>
</evidence>
<evidence type="ECO:0000256" key="2">
    <source>
        <dbReference type="SAM" id="Phobius"/>
    </source>
</evidence>
<feature type="transmembrane region" description="Helical" evidence="2">
    <location>
        <begin position="405"/>
        <end position="424"/>
    </location>
</feature>
<name>A0A928TX86_UNCKA</name>
<proteinExistence type="predicted"/>
<evidence type="ECO:0000256" key="1">
    <source>
        <dbReference type="SAM" id="MobiDB-lite"/>
    </source>
</evidence>
<reference evidence="3" key="1">
    <citation type="submission" date="2020-05" db="EMBL/GenBank/DDBJ databases">
        <title>High-Quality Genomes of Partial-Nitritation/Anammox System by Hierarchical Clustering Based Hybrid Assembly.</title>
        <authorList>
            <person name="Liu L."/>
            <person name="Wang Y."/>
            <person name="Che Y."/>
            <person name="Chen Y."/>
            <person name="Xia Y."/>
            <person name="Luo R."/>
            <person name="Cheng S.H."/>
            <person name="Zheng C."/>
            <person name="Zhang T."/>
        </authorList>
    </citation>
    <scope>NUCLEOTIDE SEQUENCE</scope>
    <source>
        <strain evidence="3">H1_PAT1</strain>
    </source>
</reference>
<gene>
    <name evidence="3" type="ORF">HS096_03550</name>
</gene>
<dbReference type="EMBL" id="JABTTY010000001">
    <property type="protein sequence ID" value="MBE7525433.1"/>
    <property type="molecule type" value="Genomic_DNA"/>
</dbReference>
<evidence type="ECO:0000313" key="4">
    <source>
        <dbReference type="Proteomes" id="UP000710385"/>
    </source>
</evidence>
<dbReference type="Proteomes" id="UP000710385">
    <property type="component" value="Unassembled WGS sequence"/>
</dbReference>
<feature type="region of interest" description="Disordered" evidence="1">
    <location>
        <begin position="103"/>
        <end position="126"/>
    </location>
</feature>